<dbReference type="PROSITE" id="PS51352">
    <property type="entry name" value="THIOREDOXIN_2"/>
    <property type="match status" value="1"/>
</dbReference>
<sequence>MKNVYLLLLCTLGYVNSQAQKLTLRDLELLHQCDDSPDCITNYLQPLGYSLTDSRLDKEKSRVVRIYEATKGKFRVVLVFHPENMTVMYTPSENAALQELTKELEKRGVNLPGPDGESPNYRMEGISYIVGASYNGKKLSTIRLSSFTDPPPQLLKGESADHVRFADADGKLHYLSEFKGKVIYINMWASWCKYCLAEVPEVKKMINQLKPEERKKVVFLFLNGETEQAPWLSAVRRYEYDKYGPNFQILPKPFGDPKVAFVLRAYPSYTIIDKQGNLWKNWAEHPGPQAIAEIRKLISQ</sequence>
<dbReference type="GO" id="GO:0017004">
    <property type="term" value="P:cytochrome complex assembly"/>
    <property type="evidence" value="ECO:0007669"/>
    <property type="project" value="UniProtKB-KW"/>
</dbReference>
<dbReference type="Proteomes" id="UP000488299">
    <property type="component" value="Unassembled WGS sequence"/>
</dbReference>
<dbReference type="GO" id="GO:0016491">
    <property type="term" value="F:oxidoreductase activity"/>
    <property type="evidence" value="ECO:0007669"/>
    <property type="project" value="InterPro"/>
</dbReference>
<name>A0A7J5U0E9_9BACT</name>
<dbReference type="InterPro" id="IPR013766">
    <property type="entry name" value="Thioredoxin_domain"/>
</dbReference>
<evidence type="ECO:0000256" key="2">
    <source>
        <dbReference type="ARBA" id="ARBA00022748"/>
    </source>
</evidence>
<evidence type="ECO:0000256" key="4">
    <source>
        <dbReference type="ARBA" id="ARBA00023284"/>
    </source>
</evidence>
<keyword evidence="7" id="KW-1185">Reference proteome</keyword>
<dbReference type="InterPro" id="IPR050553">
    <property type="entry name" value="Thioredoxin_ResA/DsbE_sf"/>
</dbReference>
<dbReference type="InterPro" id="IPR013740">
    <property type="entry name" value="Redoxin"/>
</dbReference>
<dbReference type="RefSeq" id="WP_152123990.1">
    <property type="nucleotide sequence ID" value="NZ_WELI01000003.1"/>
</dbReference>
<feature type="domain" description="Thioredoxin" evidence="5">
    <location>
        <begin position="154"/>
        <end position="300"/>
    </location>
</feature>
<keyword evidence="3" id="KW-1015">Disulfide bond</keyword>
<comment type="subcellular location">
    <subcellularLocation>
        <location evidence="1">Cell envelope</location>
    </subcellularLocation>
</comment>
<proteinExistence type="predicted"/>
<gene>
    <name evidence="6" type="ORF">F5984_09225</name>
</gene>
<dbReference type="Pfam" id="PF08534">
    <property type="entry name" value="Redoxin"/>
    <property type="match status" value="1"/>
</dbReference>
<evidence type="ECO:0000256" key="3">
    <source>
        <dbReference type="ARBA" id="ARBA00023157"/>
    </source>
</evidence>
<dbReference type="PANTHER" id="PTHR42852">
    <property type="entry name" value="THIOL:DISULFIDE INTERCHANGE PROTEIN DSBE"/>
    <property type="match status" value="1"/>
</dbReference>
<accession>A0A7J5U0E9</accession>
<comment type="caution">
    <text evidence="6">The sequence shown here is derived from an EMBL/GenBank/DDBJ whole genome shotgun (WGS) entry which is preliminary data.</text>
</comment>
<evidence type="ECO:0000313" key="7">
    <source>
        <dbReference type="Proteomes" id="UP000488299"/>
    </source>
</evidence>
<reference evidence="6 7" key="1">
    <citation type="submission" date="2019-10" db="EMBL/GenBank/DDBJ databases">
        <title>Rudanella paleaurantiibacter sp. nov., isolated from sludge.</title>
        <authorList>
            <person name="Xu S.Q."/>
        </authorList>
    </citation>
    <scope>NUCLEOTIDE SEQUENCE [LARGE SCALE GENOMIC DNA]</scope>
    <source>
        <strain evidence="6 7">HX-22-17</strain>
    </source>
</reference>
<dbReference type="Gene3D" id="3.40.30.10">
    <property type="entry name" value="Glutaredoxin"/>
    <property type="match status" value="1"/>
</dbReference>
<dbReference type="SUPFAM" id="SSF52833">
    <property type="entry name" value="Thioredoxin-like"/>
    <property type="match status" value="1"/>
</dbReference>
<dbReference type="GO" id="GO:0030313">
    <property type="term" value="C:cell envelope"/>
    <property type="evidence" value="ECO:0007669"/>
    <property type="project" value="UniProtKB-SubCell"/>
</dbReference>
<evidence type="ECO:0000313" key="6">
    <source>
        <dbReference type="EMBL" id="KAB7731001.1"/>
    </source>
</evidence>
<dbReference type="AlphaFoldDB" id="A0A7J5U0E9"/>
<dbReference type="PANTHER" id="PTHR42852:SF6">
    <property type="entry name" value="THIOL:DISULFIDE INTERCHANGE PROTEIN DSBE"/>
    <property type="match status" value="1"/>
</dbReference>
<dbReference type="EMBL" id="WELI01000003">
    <property type="protein sequence ID" value="KAB7731001.1"/>
    <property type="molecule type" value="Genomic_DNA"/>
</dbReference>
<dbReference type="CDD" id="cd02966">
    <property type="entry name" value="TlpA_like_family"/>
    <property type="match status" value="1"/>
</dbReference>
<keyword evidence="4" id="KW-0676">Redox-active center</keyword>
<dbReference type="InterPro" id="IPR036249">
    <property type="entry name" value="Thioredoxin-like_sf"/>
</dbReference>
<organism evidence="6 7">
    <name type="scientific">Rudanella paleaurantiibacter</name>
    <dbReference type="NCBI Taxonomy" id="2614655"/>
    <lineage>
        <taxon>Bacteria</taxon>
        <taxon>Pseudomonadati</taxon>
        <taxon>Bacteroidota</taxon>
        <taxon>Cytophagia</taxon>
        <taxon>Cytophagales</taxon>
        <taxon>Cytophagaceae</taxon>
        <taxon>Rudanella</taxon>
    </lineage>
</organism>
<evidence type="ECO:0000256" key="1">
    <source>
        <dbReference type="ARBA" id="ARBA00004196"/>
    </source>
</evidence>
<protein>
    <submittedName>
        <fullName evidence="6">Redoxin domain-containing protein</fullName>
    </submittedName>
</protein>
<keyword evidence="2" id="KW-0201">Cytochrome c-type biogenesis</keyword>
<evidence type="ECO:0000259" key="5">
    <source>
        <dbReference type="PROSITE" id="PS51352"/>
    </source>
</evidence>